<name>G7WBV1_DESOD</name>
<dbReference type="OrthoDB" id="9806942at2"/>
<evidence type="ECO:0000313" key="3">
    <source>
        <dbReference type="EMBL" id="AET69348.1"/>
    </source>
</evidence>
<dbReference type="STRING" id="768706.Desor_3903"/>
<feature type="domain" description="DUF4213" evidence="2">
    <location>
        <begin position="5"/>
        <end position="86"/>
    </location>
</feature>
<evidence type="ECO:0000259" key="1">
    <source>
        <dbReference type="Pfam" id="PF04016"/>
    </source>
</evidence>
<sequence>MWELYDALIGGIPEDYRVDELVCGYHYTYVRSGDGSGVSAGRPYDQRMPMFNKNLLGAPLREVAACVKSWNLMEAALGAAALNAYYNNPQVARANGVEFSDARRVEDRRYDPFIMSQNAVKGKKVVVVGHFPYLENLLEPVCDFSIIEWDPLEGDYPMPACEYLLPEADYAYLTCTALVDKTLPRLLELTRNAARVCMVGPATPLAPVLFDYGIDELSGFLIKDNAQAFRVAAGAEQVKIFRVGQKVAFKAERQQDHEFCYSYQQDSGFTEDNPSGFL</sequence>
<dbReference type="SUPFAM" id="SSF159713">
    <property type="entry name" value="Dhaf3308-like"/>
    <property type="match status" value="1"/>
</dbReference>
<gene>
    <name evidence="3" type="ordered locus">Desor_3903</name>
</gene>
<dbReference type="AlphaFoldDB" id="G7WBV1"/>
<reference evidence="4" key="1">
    <citation type="submission" date="2011-11" db="EMBL/GenBank/DDBJ databases">
        <title>Complete sequence of Desulfosporosinus orientis DSM 765.</title>
        <authorList>
            <person name="Lucas S."/>
            <person name="Han J."/>
            <person name="Lapidus A."/>
            <person name="Cheng J.-F."/>
            <person name="Goodwin L."/>
            <person name="Pitluck S."/>
            <person name="Peters L."/>
            <person name="Ovchinnikova G."/>
            <person name="Teshima H."/>
            <person name="Detter J.C."/>
            <person name="Han C."/>
            <person name="Tapia R."/>
            <person name="Land M."/>
            <person name="Hauser L."/>
            <person name="Kyrpides N."/>
            <person name="Ivanova N."/>
            <person name="Pagani I."/>
            <person name="Pester M."/>
            <person name="Spring S."/>
            <person name="Ollivier B."/>
            <person name="Rattei T."/>
            <person name="Klenk H.-P."/>
            <person name="Wagner M."/>
            <person name="Loy A."/>
            <person name="Woyke T."/>
        </authorList>
    </citation>
    <scope>NUCLEOTIDE SEQUENCE [LARGE SCALE GENOMIC DNA]</scope>
    <source>
        <strain evidence="4">ATCC 19365 / DSM 765 / NCIMB 8382 / VKM B-1628</strain>
    </source>
</reference>
<proteinExistence type="predicted"/>
<dbReference type="HOGENOM" id="CLU_076326_0_0_9"/>
<dbReference type="Proteomes" id="UP000006346">
    <property type="component" value="Chromosome"/>
</dbReference>
<dbReference type="Gene3D" id="3.40.50.11590">
    <property type="match status" value="1"/>
</dbReference>
<feature type="domain" description="Putative heavy-metal chelation" evidence="1">
    <location>
        <begin position="111"/>
        <end position="242"/>
    </location>
</feature>
<organism evidence="3 4">
    <name type="scientific">Desulfosporosinus orientis (strain ATCC 19365 / DSM 765 / NCIMB 8382 / VKM B-1628 / Singapore I)</name>
    <name type="common">Desulfotomaculum orientis</name>
    <dbReference type="NCBI Taxonomy" id="768706"/>
    <lineage>
        <taxon>Bacteria</taxon>
        <taxon>Bacillati</taxon>
        <taxon>Bacillota</taxon>
        <taxon>Clostridia</taxon>
        <taxon>Eubacteriales</taxon>
        <taxon>Desulfitobacteriaceae</taxon>
        <taxon>Desulfosporosinus</taxon>
    </lineage>
</organism>
<dbReference type="Gene3D" id="3.30.390.100">
    <property type="match status" value="1"/>
</dbReference>
<reference evidence="3 4" key="2">
    <citation type="journal article" date="2012" name="J. Bacteriol.">
        <title>Complete genome sequences of Desulfosporosinus orientis DSM765T, Desulfosporosinus youngiae DSM17734T, Desulfosporosinus meridiei DSM13257T, and Desulfosporosinus acidiphilus DSM22704T.</title>
        <authorList>
            <person name="Pester M."/>
            <person name="Brambilla E."/>
            <person name="Alazard D."/>
            <person name="Rattei T."/>
            <person name="Weinmaier T."/>
            <person name="Han J."/>
            <person name="Lucas S."/>
            <person name="Lapidus A."/>
            <person name="Cheng J.F."/>
            <person name="Goodwin L."/>
            <person name="Pitluck S."/>
            <person name="Peters L."/>
            <person name="Ovchinnikova G."/>
            <person name="Teshima H."/>
            <person name="Detter J.C."/>
            <person name="Han C.S."/>
            <person name="Tapia R."/>
            <person name="Land M.L."/>
            <person name="Hauser L."/>
            <person name="Kyrpides N.C."/>
            <person name="Ivanova N.N."/>
            <person name="Pagani I."/>
            <person name="Huntmann M."/>
            <person name="Wei C.L."/>
            <person name="Davenport K.W."/>
            <person name="Daligault H."/>
            <person name="Chain P.S."/>
            <person name="Chen A."/>
            <person name="Mavromatis K."/>
            <person name="Markowitz V."/>
            <person name="Szeto E."/>
            <person name="Mikhailova N."/>
            <person name="Pati A."/>
            <person name="Wagner M."/>
            <person name="Woyke T."/>
            <person name="Ollivier B."/>
            <person name="Klenk H.P."/>
            <person name="Spring S."/>
            <person name="Loy A."/>
        </authorList>
    </citation>
    <scope>NUCLEOTIDE SEQUENCE [LARGE SCALE GENOMIC DNA]</scope>
    <source>
        <strain evidence="4">ATCC 19365 / DSM 765 / NCIMB 8382 / VKM B-1628</strain>
    </source>
</reference>
<dbReference type="EMBL" id="CP003108">
    <property type="protein sequence ID" value="AET69348.1"/>
    <property type="molecule type" value="Genomic_DNA"/>
</dbReference>
<dbReference type="Pfam" id="PF13938">
    <property type="entry name" value="DUF4213"/>
    <property type="match status" value="1"/>
</dbReference>
<dbReference type="PATRIC" id="fig|768706.3.peg.3947"/>
<protein>
    <recommendedName>
        <fullName evidence="5">Heavy-metal chelation domain-containing protein</fullName>
    </recommendedName>
</protein>
<evidence type="ECO:0008006" key="5">
    <source>
        <dbReference type="Google" id="ProtNLM"/>
    </source>
</evidence>
<dbReference type="KEGG" id="dor:Desor_3903"/>
<dbReference type="Pfam" id="PF04016">
    <property type="entry name" value="DUF364"/>
    <property type="match status" value="1"/>
</dbReference>
<dbReference type="InterPro" id="IPR025251">
    <property type="entry name" value="DUF4213"/>
</dbReference>
<evidence type="ECO:0000259" key="2">
    <source>
        <dbReference type="Pfam" id="PF13938"/>
    </source>
</evidence>
<keyword evidence="4" id="KW-1185">Reference proteome</keyword>
<dbReference type="InterPro" id="IPR007161">
    <property type="entry name" value="DUF364"/>
</dbReference>
<accession>G7WBV1</accession>
<evidence type="ECO:0000313" key="4">
    <source>
        <dbReference type="Proteomes" id="UP000006346"/>
    </source>
</evidence>
<dbReference type="RefSeq" id="WP_014186155.1">
    <property type="nucleotide sequence ID" value="NC_016584.1"/>
</dbReference>
<dbReference type="eggNOG" id="COG2014">
    <property type="taxonomic scope" value="Bacteria"/>
</dbReference>